<proteinExistence type="predicted"/>
<keyword evidence="2" id="KW-0812">Transmembrane</keyword>
<gene>
    <name evidence="3" type="ORF">O0S08_02880</name>
</gene>
<keyword evidence="4" id="KW-1185">Reference proteome</keyword>
<evidence type="ECO:0000313" key="4">
    <source>
        <dbReference type="Proteomes" id="UP001164459"/>
    </source>
</evidence>
<keyword evidence="2" id="KW-0472">Membrane</keyword>
<reference evidence="3" key="1">
    <citation type="submission" date="2022-11" db="EMBL/GenBank/DDBJ databases">
        <title>Minimal conservation of predation-associated metabolite biosynthetic gene clusters underscores biosynthetic potential of Myxococcota including descriptions for ten novel species: Archangium lansinium sp. nov., Myxococcus landrumus sp. nov., Nannocystis bai.</title>
        <authorList>
            <person name="Ahearne A."/>
            <person name="Stevens C."/>
            <person name="Dowd S."/>
        </authorList>
    </citation>
    <scope>NUCLEOTIDE SEQUENCE</scope>
    <source>
        <strain evidence="3">Fl3</strain>
    </source>
</reference>
<feature type="transmembrane region" description="Helical" evidence="2">
    <location>
        <begin position="132"/>
        <end position="155"/>
    </location>
</feature>
<feature type="transmembrane region" description="Helical" evidence="2">
    <location>
        <begin position="197"/>
        <end position="219"/>
    </location>
</feature>
<keyword evidence="2" id="KW-1133">Transmembrane helix</keyword>
<accession>A0ABY7H734</accession>
<name>A0ABY7H734_9BACT</name>
<sequence length="240" mass="24649">MYLERAADPEVHRPEALHGAHDSLIALHDDTTQGAYLCSALEMARDLLASGAFADEEERAAWVEIEARDAGKSERAGIVCSTAPPKDAPPAPPTEDDADAVVEIPAKARAEGPAPLPSRGDPTSSGRPRGRVIAGASLLAAGAGLAGGMAASLVARRQADAAIVVLDGQATAEGRALSEAELAEARAADRKYQGLTIAAGVLGAVMIVSVLTGLALLAAPPKNTRHARLRVQPGTLVYSF</sequence>
<dbReference type="EMBL" id="CP114040">
    <property type="protein sequence ID" value="WAS95081.1"/>
    <property type="molecule type" value="Genomic_DNA"/>
</dbReference>
<feature type="region of interest" description="Disordered" evidence="1">
    <location>
        <begin position="73"/>
        <end position="129"/>
    </location>
</feature>
<dbReference type="RefSeq" id="WP_269037413.1">
    <property type="nucleotide sequence ID" value="NZ_CP114040.1"/>
</dbReference>
<protein>
    <submittedName>
        <fullName evidence="3">Uncharacterized protein</fullName>
    </submittedName>
</protein>
<evidence type="ECO:0000256" key="1">
    <source>
        <dbReference type="SAM" id="MobiDB-lite"/>
    </source>
</evidence>
<evidence type="ECO:0000313" key="3">
    <source>
        <dbReference type="EMBL" id="WAS95081.1"/>
    </source>
</evidence>
<evidence type="ECO:0000256" key="2">
    <source>
        <dbReference type="SAM" id="Phobius"/>
    </source>
</evidence>
<dbReference type="Proteomes" id="UP001164459">
    <property type="component" value="Chromosome"/>
</dbReference>
<organism evidence="3 4">
    <name type="scientific">Nannocystis punicea</name>
    <dbReference type="NCBI Taxonomy" id="2995304"/>
    <lineage>
        <taxon>Bacteria</taxon>
        <taxon>Pseudomonadati</taxon>
        <taxon>Myxococcota</taxon>
        <taxon>Polyangia</taxon>
        <taxon>Nannocystales</taxon>
        <taxon>Nannocystaceae</taxon>
        <taxon>Nannocystis</taxon>
    </lineage>
</organism>